<name>A0A3M7HVA5_HORWE</name>
<comment type="cofactor">
    <cofactor evidence="2">
        <name>FAD</name>
        <dbReference type="ChEBI" id="CHEBI:57692"/>
    </cofactor>
</comment>
<evidence type="ECO:0000256" key="2">
    <source>
        <dbReference type="PIRSR" id="PIRSR000137-2"/>
    </source>
</evidence>
<feature type="binding site" evidence="2">
    <location>
        <position position="96"/>
    </location>
    <ligand>
        <name>FAD</name>
        <dbReference type="ChEBI" id="CHEBI:57692"/>
    </ligand>
</feature>
<dbReference type="EMBL" id="QWIS01000006">
    <property type="protein sequence ID" value="RMZ17223.1"/>
    <property type="molecule type" value="Genomic_DNA"/>
</dbReference>
<dbReference type="PROSITE" id="PS51257">
    <property type="entry name" value="PROKAR_LIPOPROTEIN"/>
    <property type="match status" value="1"/>
</dbReference>
<dbReference type="VEuPathDB" id="FungiDB:BTJ68_07467"/>
<dbReference type="InterPro" id="IPR007867">
    <property type="entry name" value="GMC_OxRtase_C"/>
</dbReference>
<keyword evidence="2" id="KW-0274">FAD</keyword>
<dbReference type="AlphaFoldDB" id="A0A3M7HVA5"/>
<dbReference type="SUPFAM" id="SSF54373">
    <property type="entry name" value="FAD-linked reductases, C-terminal domain"/>
    <property type="match status" value="1"/>
</dbReference>
<feature type="binding site" evidence="2">
    <location>
        <begin position="485"/>
        <end position="486"/>
    </location>
    <ligand>
        <name>FAD</name>
        <dbReference type="ChEBI" id="CHEBI:57692"/>
    </ligand>
</feature>
<protein>
    <recommendedName>
        <fullName evidence="3">Glucose-methanol-choline oxidoreductase N-terminal domain-containing protein</fullName>
    </recommendedName>
</protein>
<dbReference type="SUPFAM" id="SSF51905">
    <property type="entry name" value="FAD/NAD(P)-binding domain"/>
    <property type="match status" value="1"/>
</dbReference>
<evidence type="ECO:0000259" key="3">
    <source>
        <dbReference type="PROSITE" id="PS00624"/>
    </source>
</evidence>
<dbReference type="PIRSF" id="PIRSF000137">
    <property type="entry name" value="Alcohol_oxidase"/>
    <property type="match status" value="1"/>
</dbReference>
<comment type="caution">
    <text evidence="4">The sequence shown here is derived from an EMBL/GenBank/DDBJ whole genome shotgun (WGS) entry which is preliminary data.</text>
</comment>
<comment type="similarity">
    <text evidence="1">Belongs to the GMC oxidoreductase family.</text>
</comment>
<evidence type="ECO:0000313" key="5">
    <source>
        <dbReference type="Proteomes" id="UP000280598"/>
    </source>
</evidence>
<dbReference type="InterPro" id="IPR000172">
    <property type="entry name" value="GMC_OxRdtase_N"/>
</dbReference>
<dbReference type="GO" id="GO:0016614">
    <property type="term" value="F:oxidoreductase activity, acting on CH-OH group of donors"/>
    <property type="evidence" value="ECO:0007669"/>
    <property type="project" value="InterPro"/>
</dbReference>
<dbReference type="Gene3D" id="3.50.50.60">
    <property type="entry name" value="FAD/NAD(P)-binding domain"/>
    <property type="match status" value="1"/>
</dbReference>
<dbReference type="Pfam" id="PF05199">
    <property type="entry name" value="GMC_oxred_C"/>
    <property type="match status" value="1"/>
</dbReference>
<dbReference type="GO" id="GO:0050660">
    <property type="term" value="F:flavin adenine dinucleotide binding"/>
    <property type="evidence" value="ECO:0007669"/>
    <property type="project" value="InterPro"/>
</dbReference>
<dbReference type="InterPro" id="IPR012132">
    <property type="entry name" value="GMC_OxRdtase"/>
</dbReference>
<gene>
    <name evidence="4" type="ORF">D0860_00623</name>
</gene>
<feature type="binding site" evidence="2">
    <location>
        <position position="232"/>
    </location>
    <ligand>
        <name>FAD</name>
        <dbReference type="ChEBI" id="CHEBI:57692"/>
    </ligand>
</feature>
<sequence>MPITNKIAHGLDEVDIIICGGGIAGCVVAGRLAAADPELSILLIEGGENNAGKDTITHPALFPMNLMPQSKKMVWYHAKASEALAGREYPLFTGGVLGGGSSINIMIAKAQDFDDWEVPGWAAKDIIPFMQKLEDYHGPGSASVHGYGGPVEVGTGPHVVEKTQTELLRAAKAQGFAISDDLQDPYGRGDFGKALRTVTRDGKRVDAASAYIHPLVQDGKHPNLHVLCESKVNRVLFDDDNRAIGVEHTPNPDFQIIAPGATARPRLTVKAKKLIVLSAGALGTPLILERSGVGDAEVVKKASVPLITDLPGVGNGYQDHNLIWWLYKTGLEPHETLDALWAGRMSHEEATKIGLTGWNAADVSGQYFGCAAYNAYPYSRGNIHITGPDWEDVPHFETGFFTDADELDLLVHIWGYKKIREIMRRTNFYRGELELTHPQFPAGSKATLESHEKCPASEEVQDLTYDAEDDNAIEQYLRENIGTTWHSLGTCKMAPREQGGVVDAKLNVYGVQNLKVVDLSIPPGNVGANTANTAYVVGEKGSDIIMRELGLV</sequence>
<dbReference type="PROSITE" id="PS00624">
    <property type="entry name" value="GMC_OXRED_2"/>
    <property type="match status" value="1"/>
</dbReference>
<evidence type="ECO:0000313" key="4">
    <source>
        <dbReference type="EMBL" id="RMZ17223.1"/>
    </source>
</evidence>
<keyword evidence="2" id="KW-0285">Flavoprotein</keyword>
<feature type="domain" description="Glucose-methanol-choline oxidoreductase N-terminal" evidence="3">
    <location>
        <begin position="280"/>
        <end position="294"/>
    </location>
</feature>
<accession>A0A3M7HVA5</accession>
<organism evidence="4 5">
    <name type="scientific">Hortaea werneckii</name>
    <name type="common">Black yeast</name>
    <name type="synonym">Cladosporium werneckii</name>
    <dbReference type="NCBI Taxonomy" id="91943"/>
    <lineage>
        <taxon>Eukaryota</taxon>
        <taxon>Fungi</taxon>
        <taxon>Dikarya</taxon>
        <taxon>Ascomycota</taxon>
        <taxon>Pezizomycotina</taxon>
        <taxon>Dothideomycetes</taxon>
        <taxon>Dothideomycetidae</taxon>
        <taxon>Mycosphaerellales</taxon>
        <taxon>Teratosphaeriaceae</taxon>
        <taxon>Hortaea</taxon>
    </lineage>
</organism>
<dbReference type="Gene3D" id="3.30.410.40">
    <property type="match status" value="1"/>
</dbReference>
<dbReference type="PANTHER" id="PTHR11552:SF78">
    <property type="entry name" value="GLUCOSE-METHANOL-CHOLINE OXIDOREDUCTASE N-TERMINAL DOMAIN-CONTAINING PROTEIN"/>
    <property type="match status" value="1"/>
</dbReference>
<evidence type="ECO:0000256" key="1">
    <source>
        <dbReference type="ARBA" id="ARBA00010790"/>
    </source>
</evidence>
<dbReference type="Pfam" id="PF00732">
    <property type="entry name" value="GMC_oxred_N"/>
    <property type="match status" value="1"/>
</dbReference>
<proteinExistence type="inferred from homology"/>
<dbReference type="PANTHER" id="PTHR11552">
    <property type="entry name" value="GLUCOSE-METHANOL-CHOLINE GMC OXIDOREDUCTASE"/>
    <property type="match status" value="1"/>
</dbReference>
<dbReference type="Proteomes" id="UP000280598">
    <property type="component" value="Unassembled WGS sequence"/>
</dbReference>
<reference evidence="4 5" key="1">
    <citation type="journal article" date="2018" name="BMC Genomics">
        <title>Genomic evidence for intraspecific hybridization in a clonal and extremely halotolerant yeast.</title>
        <authorList>
            <person name="Gostincar C."/>
            <person name="Stajich J.E."/>
            <person name="Zupancic J."/>
            <person name="Zalar P."/>
            <person name="Gunde-Cimerman N."/>
        </authorList>
    </citation>
    <scope>NUCLEOTIDE SEQUENCE [LARGE SCALE GENOMIC DNA]</scope>
    <source>
        <strain evidence="4 5">EXF-562</strain>
    </source>
</reference>
<dbReference type="InterPro" id="IPR036188">
    <property type="entry name" value="FAD/NAD-bd_sf"/>
</dbReference>